<evidence type="ECO:0000256" key="2">
    <source>
        <dbReference type="SAM" id="Phobius"/>
    </source>
</evidence>
<feature type="region of interest" description="Disordered" evidence="1">
    <location>
        <begin position="347"/>
        <end position="367"/>
    </location>
</feature>
<evidence type="ECO:0000313" key="4">
    <source>
        <dbReference type="Proteomes" id="UP001161757"/>
    </source>
</evidence>
<feature type="compositionally biased region" description="Low complexity" evidence="1">
    <location>
        <begin position="47"/>
        <end position="61"/>
    </location>
</feature>
<dbReference type="EMBL" id="JAJGCB010000017">
    <property type="protein sequence ID" value="KAJ8988654.1"/>
    <property type="molecule type" value="Genomic_DNA"/>
</dbReference>
<name>A0AAN6EP14_EXODE</name>
<dbReference type="Pfam" id="PF04749">
    <property type="entry name" value="PLAC8"/>
    <property type="match status" value="1"/>
</dbReference>
<keyword evidence="2" id="KW-1133">Transmembrane helix</keyword>
<evidence type="ECO:0000313" key="3">
    <source>
        <dbReference type="EMBL" id="KAJ8988654.1"/>
    </source>
</evidence>
<feature type="compositionally biased region" description="Low complexity" evidence="1">
    <location>
        <begin position="127"/>
        <end position="143"/>
    </location>
</feature>
<dbReference type="PANTHER" id="PTHR15907">
    <property type="entry name" value="DUF614 FAMILY PROTEIN-RELATED"/>
    <property type="match status" value="1"/>
</dbReference>
<feature type="region of interest" description="Disordered" evidence="1">
    <location>
        <begin position="1"/>
        <end position="75"/>
    </location>
</feature>
<dbReference type="InterPro" id="IPR006461">
    <property type="entry name" value="PLAC_motif_containing"/>
</dbReference>
<evidence type="ECO:0008006" key="5">
    <source>
        <dbReference type="Google" id="ProtNLM"/>
    </source>
</evidence>
<sequence>MKNYEYPRVRPPTSASLQPPPQIPGAGAGPRFSWMDTPADEENQVFTNSARTTSTNTSRTNLPPLQVPGAQEEQQQQYMATHGYNSGPYAGLTHDAATRVVQQQQHFGPETLQHGAYSAQGMPTRESSPSGQPQPQPQQEHIPPAAAQPQLQDLDQTPAKQTQTRQHEPTKPNIAPDTNPLTPTTPKFHEPASTNMAIVAPATDPSQFSVSTFIPSPQTIRGGVWQHGLCSCAEPSTCLIALFCPCVVYGKTQYRLNLRADKKDPTNMLGYAAVNGSCIAFGVLCGINGILATIQHTRVRKTYGMSSAAGNVAGDCLKGFCCCCCVVAQDEKEVKFREEQARKPAGSGMRKEGYVAPTGMTFSAPPR</sequence>
<organism evidence="3 4">
    <name type="scientific">Exophiala dermatitidis</name>
    <name type="common">Black yeast-like fungus</name>
    <name type="synonym">Wangiella dermatitidis</name>
    <dbReference type="NCBI Taxonomy" id="5970"/>
    <lineage>
        <taxon>Eukaryota</taxon>
        <taxon>Fungi</taxon>
        <taxon>Dikarya</taxon>
        <taxon>Ascomycota</taxon>
        <taxon>Pezizomycotina</taxon>
        <taxon>Eurotiomycetes</taxon>
        <taxon>Chaetothyriomycetidae</taxon>
        <taxon>Chaetothyriales</taxon>
        <taxon>Herpotrichiellaceae</taxon>
        <taxon>Exophiala</taxon>
    </lineage>
</organism>
<feature type="region of interest" description="Disordered" evidence="1">
    <location>
        <begin position="117"/>
        <end position="143"/>
    </location>
</feature>
<dbReference type="NCBIfam" id="TIGR01571">
    <property type="entry name" value="A_thal_Cys_rich"/>
    <property type="match status" value="1"/>
</dbReference>
<feature type="region of interest" description="Disordered" evidence="1">
    <location>
        <begin position="156"/>
        <end position="190"/>
    </location>
</feature>
<gene>
    <name evidence="3" type="ORF">HRR80_007285</name>
</gene>
<feature type="transmembrane region" description="Helical" evidence="2">
    <location>
        <begin position="268"/>
        <end position="291"/>
    </location>
</feature>
<protein>
    <recommendedName>
        <fullName evidence="5">PLAC8-domain-containing protein</fullName>
    </recommendedName>
</protein>
<evidence type="ECO:0000256" key="1">
    <source>
        <dbReference type="SAM" id="MobiDB-lite"/>
    </source>
</evidence>
<reference evidence="3" key="1">
    <citation type="submission" date="2023-01" db="EMBL/GenBank/DDBJ databases">
        <title>Exophiala dermititidis isolated from Cystic Fibrosis Patient.</title>
        <authorList>
            <person name="Kurbessoian T."/>
            <person name="Crocker A."/>
            <person name="Murante D."/>
            <person name="Hogan D.A."/>
            <person name="Stajich J.E."/>
        </authorList>
    </citation>
    <scope>NUCLEOTIDE SEQUENCE</scope>
    <source>
        <strain evidence="3">Ex8</strain>
    </source>
</reference>
<keyword evidence="2" id="KW-0472">Membrane</keyword>
<accession>A0AAN6EP14</accession>
<keyword evidence="2" id="KW-0812">Transmembrane</keyword>
<comment type="caution">
    <text evidence="3">The sequence shown here is derived from an EMBL/GenBank/DDBJ whole genome shotgun (WGS) entry which is preliminary data.</text>
</comment>
<dbReference type="AlphaFoldDB" id="A0AAN6EP14"/>
<dbReference type="Proteomes" id="UP001161757">
    <property type="component" value="Unassembled WGS sequence"/>
</dbReference>
<proteinExistence type="predicted"/>